<feature type="compositionally biased region" description="Basic and acidic residues" evidence="1">
    <location>
        <begin position="151"/>
        <end position="180"/>
    </location>
</feature>
<organism evidence="3 4">
    <name type="scientific">Drosophila guanche</name>
    <name type="common">Fruit fly</name>
    <dbReference type="NCBI Taxonomy" id="7266"/>
    <lineage>
        <taxon>Eukaryota</taxon>
        <taxon>Metazoa</taxon>
        <taxon>Ecdysozoa</taxon>
        <taxon>Arthropoda</taxon>
        <taxon>Hexapoda</taxon>
        <taxon>Insecta</taxon>
        <taxon>Pterygota</taxon>
        <taxon>Neoptera</taxon>
        <taxon>Endopterygota</taxon>
        <taxon>Diptera</taxon>
        <taxon>Brachycera</taxon>
        <taxon>Muscomorpha</taxon>
        <taxon>Ephydroidea</taxon>
        <taxon>Drosophilidae</taxon>
        <taxon>Drosophila</taxon>
        <taxon>Sophophora</taxon>
    </lineage>
</organism>
<reference evidence="4" key="1">
    <citation type="submission" date="2018-01" db="EMBL/GenBank/DDBJ databases">
        <authorList>
            <person name="Alioto T."/>
            <person name="Alioto T."/>
        </authorList>
    </citation>
    <scope>NUCLEOTIDE SEQUENCE [LARGE SCALE GENOMIC DNA]</scope>
</reference>
<keyword evidence="2" id="KW-1133">Transmembrane helix</keyword>
<proteinExistence type="predicted"/>
<protein>
    <submittedName>
        <fullName evidence="3">Uncharacterized protein</fullName>
    </submittedName>
</protein>
<dbReference type="Proteomes" id="UP000268350">
    <property type="component" value="Unassembled WGS sequence"/>
</dbReference>
<sequence length="208" mass="23816">MLFYVVEPRLIRRTLSEHNGPVCAESTTKIMCKFTNRLFVFALLLLALGKILALPVLVKASRPGSSSSRNVVNDLLEFLYDDYNDNGFQQEDIYYDQRQKGAENLQLKMDGLVVAAAPAMTFQSLYLMAEQYFNMDEMLRQSTTEPDETQLYEKDLVREPESTAPENHSKISDPKTDLESRQQTGPQRPSRSPSQLLEMLKKLKSRKN</sequence>
<feature type="transmembrane region" description="Helical" evidence="2">
    <location>
        <begin position="38"/>
        <end position="58"/>
    </location>
</feature>
<evidence type="ECO:0000313" key="3">
    <source>
        <dbReference type="EMBL" id="SPP82337.1"/>
    </source>
</evidence>
<dbReference type="OrthoDB" id="8192989at2759"/>
<keyword evidence="4" id="KW-1185">Reference proteome</keyword>
<keyword evidence="2" id="KW-0472">Membrane</keyword>
<dbReference type="EMBL" id="OUUW01000006">
    <property type="protein sequence ID" value="SPP82337.1"/>
    <property type="molecule type" value="Genomic_DNA"/>
</dbReference>
<keyword evidence="2" id="KW-0812">Transmembrane</keyword>
<evidence type="ECO:0000256" key="2">
    <source>
        <dbReference type="SAM" id="Phobius"/>
    </source>
</evidence>
<accession>A0A3B0JJ08</accession>
<name>A0A3B0JJ08_DROGU</name>
<dbReference type="AlphaFoldDB" id="A0A3B0JJ08"/>
<evidence type="ECO:0000313" key="4">
    <source>
        <dbReference type="Proteomes" id="UP000268350"/>
    </source>
</evidence>
<feature type="compositionally biased region" description="Polar residues" evidence="1">
    <location>
        <begin position="181"/>
        <end position="195"/>
    </location>
</feature>
<feature type="region of interest" description="Disordered" evidence="1">
    <location>
        <begin position="142"/>
        <end position="208"/>
    </location>
</feature>
<evidence type="ECO:0000256" key="1">
    <source>
        <dbReference type="SAM" id="MobiDB-lite"/>
    </source>
</evidence>
<gene>
    <name evidence="3" type="ORF">DGUA_6G014177</name>
</gene>